<feature type="region of interest" description="Disordered" evidence="1">
    <location>
        <begin position="222"/>
        <end position="271"/>
    </location>
</feature>
<protein>
    <submittedName>
        <fullName evidence="3">NYN domain-containing protein</fullName>
    </submittedName>
</protein>
<reference evidence="3" key="1">
    <citation type="journal article" date="2014" name="Int. J. Syst. Evol. Microbiol.">
        <title>Complete genome sequence of Corynebacterium casei LMG S-19264T (=DSM 44701T), isolated from a smear-ripened cheese.</title>
        <authorList>
            <consortium name="US DOE Joint Genome Institute (JGI-PGF)"/>
            <person name="Walter F."/>
            <person name="Albersmeier A."/>
            <person name="Kalinowski J."/>
            <person name="Ruckert C."/>
        </authorList>
    </citation>
    <scope>NUCLEOTIDE SEQUENCE</scope>
    <source>
        <strain evidence="3">JCM 4988</strain>
    </source>
</reference>
<evidence type="ECO:0000313" key="4">
    <source>
        <dbReference type="Proteomes" id="UP000630936"/>
    </source>
</evidence>
<dbReference type="Proteomes" id="UP000630936">
    <property type="component" value="Unassembled WGS sequence"/>
</dbReference>
<comment type="caution">
    <text evidence="3">The sequence shown here is derived from an EMBL/GenBank/DDBJ whole genome shotgun (WGS) entry which is preliminary data.</text>
</comment>
<evidence type="ECO:0000313" key="3">
    <source>
        <dbReference type="EMBL" id="GGZ54452.1"/>
    </source>
</evidence>
<dbReference type="EMBL" id="BMWG01000023">
    <property type="protein sequence ID" value="GGZ54452.1"/>
    <property type="molecule type" value="Genomic_DNA"/>
</dbReference>
<feature type="domain" description="NYN" evidence="2">
    <location>
        <begin position="32"/>
        <end position="166"/>
    </location>
</feature>
<evidence type="ECO:0000256" key="1">
    <source>
        <dbReference type="SAM" id="MobiDB-lite"/>
    </source>
</evidence>
<dbReference type="Pfam" id="PF01936">
    <property type="entry name" value="NYN"/>
    <property type="match status" value="1"/>
</dbReference>
<sequence>MDRCVVLVDAGYLLGAAASLLAGEPTRSRITVDHAALIQGLRELAEADTERPLLRIYWFDGAPDRVPQPEHRRLRVMPRVTVRLGALTRSDGRWAQKGVDAAMHAELTELARNRACSDVVLVTGDGDLLPGLMSAKEHGVAVHLWAVQAADGDYNQSEDLVAEADERRVLDRAWITTAVRAKELGAVCAPPPVPRPEIAAILSAPLPESALAAAQAAAPDAVRNGSRPAAAGGVEQGPAPAAAKGVPTPKDLASLRAPGAHAPQPLPSATLRWSSDKGWVERPGGPLGEPPETASLPTLAQLTSAEQRWADREEDITTVGGDPFEVGQVFARRWMERLGENGHVQKLSTMYPRIPHRIDGELLRYAARFGLLAHKDDQIDEHDRYAIRAGFWREIDVRAAAEHAPVSEQS</sequence>
<dbReference type="InterPro" id="IPR021139">
    <property type="entry name" value="NYN"/>
</dbReference>
<organism evidence="3 4">
    <name type="scientific">Streptomyces inusitatus</name>
    <dbReference type="NCBI Taxonomy" id="68221"/>
    <lineage>
        <taxon>Bacteria</taxon>
        <taxon>Bacillati</taxon>
        <taxon>Actinomycetota</taxon>
        <taxon>Actinomycetes</taxon>
        <taxon>Kitasatosporales</taxon>
        <taxon>Streptomycetaceae</taxon>
        <taxon>Streptomyces</taxon>
    </lineage>
</organism>
<dbReference type="Gene3D" id="3.40.50.1010">
    <property type="entry name" value="5'-nuclease"/>
    <property type="match status" value="1"/>
</dbReference>
<reference evidence="3" key="2">
    <citation type="submission" date="2020-09" db="EMBL/GenBank/DDBJ databases">
        <authorList>
            <person name="Sun Q."/>
            <person name="Ohkuma M."/>
        </authorList>
    </citation>
    <scope>NUCLEOTIDE SEQUENCE</scope>
    <source>
        <strain evidence="3">JCM 4988</strain>
    </source>
</reference>
<accession>A0A918QJI3</accession>
<dbReference type="AlphaFoldDB" id="A0A918QJI3"/>
<keyword evidence="4" id="KW-1185">Reference proteome</keyword>
<gene>
    <name evidence="3" type="ORF">GCM10010387_55740</name>
</gene>
<name>A0A918QJI3_9ACTN</name>
<dbReference type="GO" id="GO:0004540">
    <property type="term" value="F:RNA nuclease activity"/>
    <property type="evidence" value="ECO:0007669"/>
    <property type="project" value="InterPro"/>
</dbReference>
<evidence type="ECO:0000259" key="2">
    <source>
        <dbReference type="Pfam" id="PF01936"/>
    </source>
</evidence>
<proteinExistence type="predicted"/>